<proteinExistence type="predicted"/>
<reference evidence="3" key="1">
    <citation type="journal article" date="2022" name="Int. J. Syst. Evol. Microbiol.">
        <title>Anaeromyxobacter oryzae sp. nov., Anaeromyxobacter diazotrophicus sp. nov. and Anaeromyxobacter paludicola sp. nov., isolated from paddy soils.</title>
        <authorList>
            <person name="Itoh H."/>
            <person name="Xu Z."/>
            <person name="Mise K."/>
            <person name="Masuda Y."/>
            <person name="Ushijima N."/>
            <person name="Hayakawa C."/>
            <person name="Shiratori Y."/>
            <person name="Senoo K."/>
        </authorList>
    </citation>
    <scope>NUCLEOTIDE SEQUENCE [LARGE SCALE GENOMIC DNA]</scope>
    <source>
        <strain evidence="3">Red232</strain>
    </source>
</reference>
<gene>
    <name evidence="2" type="ORF">AMOR_44490</name>
</gene>
<feature type="chain" id="PRO_5047162227" description="Lipoprotein" evidence="1">
    <location>
        <begin position="27"/>
        <end position="158"/>
    </location>
</feature>
<evidence type="ECO:0008006" key="4">
    <source>
        <dbReference type="Google" id="ProtNLM"/>
    </source>
</evidence>
<dbReference type="EMBL" id="AP025591">
    <property type="protein sequence ID" value="BDG05453.1"/>
    <property type="molecule type" value="Genomic_DNA"/>
</dbReference>
<evidence type="ECO:0000256" key="1">
    <source>
        <dbReference type="SAM" id="SignalP"/>
    </source>
</evidence>
<protein>
    <recommendedName>
        <fullName evidence="4">Lipoprotein</fullName>
    </recommendedName>
</protein>
<sequence>MISIPSALRLSFPLLLLVTAACSRTAAQPTVEAALPAAPGQAWASAHDALARLDPHLRDAAGLGGRTATAKSSVVVAGYRFDQVAIAGLADRDAVRSVTLSAPSPKSGCEKIREDLLKALGSEWDAGETRLGAVTATKTGRSARIVCNGAEFSLAIIG</sequence>
<feature type="signal peptide" evidence="1">
    <location>
        <begin position="1"/>
        <end position="26"/>
    </location>
</feature>
<accession>A0ABM7X119</accession>
<name>A0ABM7X119_9BACT</name>
<dbReference type="Proteomes" id="UP001162891">
    <property type="component" value="Chromosome"/>
</dbReference>
<dbReference type="RefSeq" id="WP_248354303.1">
    <property type="nucleotide sequence ID" value="NZ_AP025591.1"/>
</dbReference>
<evidence type="ECO:0000313" key="3">
    <source>
        <dbReference type="Proteomes" id="UP001162891"/>
    </source>
</evidence>
<organism evidence="2 3">
    <name type="scientific">Anaeromyxobacter oryzae</name>
    <dbReference type="NCBI Taxonomy" id="2918170"/>
    <lineage>
        <taxon>Bacteria</taxon>
        <taxon>Pseudomonadati</taxon>
        <taxon>Myxococcota</taxon>
        <taxon>Myxococcia</taxon>
        <taxon>Myxococcales</taxon>
        <taxon>Cystobacterineae</taxon>
        <taxon>Anaeromyxobacteraceae</taxon>
        <taxon>Anaeromyxobacter</taxon>
    </lineage>
</organism>
<keyword evidence="1" id="KW-0732">Signal</keyword>
<keyword evidence="3" id="KW-1185">Reference proteome</keyword>
<evidence type="ECO:0000313" key="2">
    <source>
        <dbReference type="EMBL" id="BDG05453.1"/>
    </source>
</evidence>